<reference evidence="2 3" key="1">
    <citation type="submission" date="2020-07" db="EMBL/GenBank/DDBJ databases">
        <title>Sequencing the genomes of 1000 actinobacteria strains.</title>
        <authorList>
            <person name="Klenk H.-P."/>
        </authorList>
    </citation>
    <scope>NUCLEOTIDE SEQUENCE [LARGE SCALE GENOMIC DNA]</scope>
    <source>
        <strain evidence="2 3">DSM 24723</strain>
    </source>
</reference>
<accession>A0A852X543</accession>
<evidence type="ECO:0000256" key="1">
    <source>
        <dbReference type="SAM" id="MobiDB-lite"/>
    </source>
</evidence>
<sequence>MEEGALRDGELELLGAHPRASNLAVLAEVVTDQRRIPVIYKPVAGERPLWDFPDGTLAGREVATYVVSRLGGFDLVPETVLRDGPLGPGAVQRWVGEQPVTAPSPITVTDPDEVPASYLPVLHGEDEVGDPVVVSHPDSAPLRSLAVLDAVLNNSDRKGSHVLDRDGATLGIDHGVCLHAEPKLRTVLWGWAGEPIADADLDRLRRLAEAIAPGTDGEAELDELLTISEVAALRERVEALLSSGRHPQPSGDWPSVPWPPL</sequence>
<dbReference type="RefSeq" id="WP_343037112.1">
    <property type="nucleotide sequence ID" value="NZ_JACBZX010000001.1"/>
</dbReference>
<evidence type="ECO:0000313" key="3">
    <source>
        <dbReference type="Proteomes" id="UP000592181"/>
    </source>
</evidence>
<gene>
    <name evidence="2" type="ORF">BJY28_002615</name>
</gene>
<dbReference type="InterPro" id="IPR022292">
    <property type="entry name" value="CHP03843"/>
</dbReference>
<dbReference type="AlphaFoldDB" id="A0A852X543"/>
<feature type="region of interest" description="Disordered" evidence="1">
    <location>
        <begin position="242"/>
        <end position="261"/>
    </location>
</feature>
<proteinExistence type="predicted"/>
<dbReference type="EMBL" id="JACBZX010000001">
    <property type="protein sequence ID" value="NYG38146.1"/>
    <property type="molecule type" value="Genomic_DNA"/>
</dbReference>
<evidence type="ECO:0000313" key="2">
    <source>
        <dbReference type="EMBL" id="NYG38146.1"/>
    </source>
</evidence>
<comment type="caution">
    <text evidence="2">The sequence shown here is derived from an EMBL/GenBank/DDBJ whole genome shotgun (WGS) entry which is preliminary data.</text>
</comment>
<dbReference type="NCBIfam" id="TIGR03843">
    <property type="entry name" value="SCO1664 family protein"/>
    <property type="match status" value="1"/>
</dbReference>
<keyword evidence="3" id="KW-1185">Reference proteome</keyword>
<name>A0A852X543_9MICO</name>
<organism evidence="2 3">
    <name type="scientific">Janibacter alkaliphilus</name>
    <dbReference type="NCBI Taxonomy" id="1069963"/>
    <lineage>
        <taxon>Bacteria</taxon>
        <taxon>Bacillati</taxon>
        <taxon>Actinomycetota</taxon>
        <taxon>Actinomycetes</taxon>
        <taxon>Micrococcales</taxon>
        <taxon>Intrasporangiaceae</taxon>
        <taxon>Janibacter</taxon>
    </lineage>
</organism>
<protein>
    <submittedName>
        <fullName evidence="2">Putative repeat protein (TIGR03843 family)</fullName>
    </submittedName>
</protein>
<dbReference type="Proteomes" id="UP000592181">
    <property type="component" value="Unassembled WGS sequence"/>
</dbReference>